<dbReference type="GO" id="GO:0005737">
    <property type="term" value="C:cytoplasm"/>
    <property type="evidence" value="ECO:0007669"/>
    <property type="project" value="UniProtKB-SubCell"/>
</dbReference>
<keyword evidence="8" id="KW-1185">Reference proteome</keyword>
<dbReference type="CDD" id="cd10225">
    <property type="entry name" value="ASKHA_NBD_MreB-like"/>
    <property type="match status" value="1"/>
</dbReference>
<comment type="subunit">
    <text evidence="6">Forms polymers.</text>
</comment>
<dbReference type="GO" id="GO:0005524">
    <property type="term" value="F:ATP binding"/>
    <property type="evidence" value="ECO:0007669"/>
    <property type="project" value="UniProtKB-KW"/>
</dbReference>
<dbReference type="PANTHER" id="PTHR42749:SF1">
    <property type="entry name" value="CELL SHAPE-DETERMINING PROTEIN MREB"/>
    <property type="match status" value="1"/>
</dbReference>
<dbReference type="FunCoup" id="U2E951">
    <property type="interactions" value="303"/>
</dbReference>
<evidence type="ECO:0000256" key="1">
    <source>
        <dbReference type="ARBA" id="ARBA00022490"/>
    </source>
</evidence>
<dbReference type="PANTHER" id="PTHR42749">
    <property type="entry name" value="CELL SHAPE-DETERMINING PROTEIN MREB"/>
    <property type="match status" value="1"/>
</dbReference>
<dbReference type="InParanoid" id="U2E951"/>
<keyword evidence="7" id="KW-0560">Oxidoreductase</keyword>
<protein>
    <recommendedName>
        <fullName evidence="6">Cell shape-determining protein MreB</fullName>
    </recommendedName>
</protein>
<keyword evidence="4 6" id="KW-0133">Cell shape</keyword>
<evidence type="ECO:0000313" key="7">
    <source>
        <dbReference type="EMBL" id="ERJ11668.1"/>
    </source>
</evidence>
<feature type="binding site" evidence="6">
    <location>
        <begin position="207"/>
        <end position="210"/>
    </location>
    <ligand>
        <name>ATP</name>
        <dbReference type="ChEBI" id="CHEBI:30616"/>
    </ligand>
</feature>
<dbReference type="Proteomes" id="UP000005707">
    <property type="component" value="Unassembled WGS sequence"/>
</dbReference>
<dbReference type="Pfam" id="PF06723">
    <property type="entry name" value="MreB_Mbl"/>
    <property type="match status" value="1"/>
</dbReference>
<keyword evidence="1 6" id="KW-0963">Cytoplasm</keyword>
<reference evidence="7 8" key="2">
    <citation type="journal article" date="2013" name="PLoS ONE">
        <title>INDIGO - INtegrated Data Warehouse of MIcrobial GenOmes with Examples from the Red Sea Extremophiles.</title>
        <authorList>
            <person name="Alam I."/>
            <person name="Antunes A."/>
            <person name="Kamau A.A."/>
            <person name="Ba Alawi W."/>
            <person name="Kalkatawi M."/>
            <person name="Stingl U."/>
            <person name="Bajic V.B."/>
        </authorList>
    </citation>
    <scope>NUCLEOTIDE SEQUENCE [LARGE SCALE GENOMIC DNA]</scope>
    <source>
        <strain evidence="7 8">SSD-17B</strain>
    </source>
</reference>
<dbReference type="STRING" id="1033810.HLPCO_002369"/>
<sequence length="337" mass="36520">MGQGYKIGVDLGTKNTIVYVGGKGIIYNEPTVVAFDQESKKPIAIGHSASEMLGKEHKKVKVVKPLDGGVISNLEATKIILSFIFNKIQEDGNGDIKKSTLLICCPCDMTSTEREALEKLGTELNIKDVFVEQEIKAGAIGAGVDIFTAKGSLVIDIGGGSTDVGVLSLGDLVIAESIRKAGQYIDNEIIKYVKVHYGMIIGERTAEQIKINLGTLRKDIEEDKEYSFAGRSLENNLPRRKTIKQSEIRNILVRIFDSISTKVINVLQGTPPELAADILENGIVINGGGALIDGVEEYFETVTGITTYISKYPLTSIAEGGKTLLKNRGNYLVKPID</sequence>
<gene>
    <name evidence="6" type="primary">mreB</name>
    <name evidence="7" type="ORF">HLPCO_002369</name>
</gene>
<dbReference type="InterPro" id="IPR004753">
    <property type="entry name" value="MreB"/>
</dbReference>
<proteinExistence type="inferred from homology"/>
<keyword evidence="3 6" id="KW-0067">ATP-binding</keyword>
<name>U2E951_9MOLU</name>
<dbReference type="eggNOG" id="COG1077">
    <property type="taxonomic scope" value="Bacteria"/>
</dbReference>
<reference evidence="7 8" key="1">
    <citation type="journal article" date="2011" name="J. Bacteriol.">
        <title>Genome sequence of Haloplasma contractile, an unusual contractile bacterium from a deep-sea anoxic brine lake.</title>
        <authorList>
            <person name="Antunes A."/>
            <person name="Alam I."/>
            <person name="El Dorry H."/>
            <person name="Siam R."/>
            <person name="Robertson A."/>
            <person name="Bajic V.B."/>
            <person name="Stingl U."/>
        </authorList>
    </citation>
    <scope>NUCLEOTIDE SEQUENCE [LARGE SCALE GENOMIC DNA]</scope>
    <source>
        <strain evidence="7 8">SSD-17B</strain>
    </source>
</reference>
<feature type="binding site" evidence="6">
    <location>
        <begin position="159"/>
        <end position="161"/>
    </location>
    <ligand>
        <name>ATP</name>
        <dbReference type="ChEBI" id="CHEBI:30616"/>
    </ligand>
</feature>
<dbReference type="InterPro" id="IPR056546">
    <property type="entry name" value="MreB_MamK-like"/>
</dbReference>
<dbReference type="EMBL" id="AFNU02000009">
    <property type="protein sequence ID" value="ERJ11668.1"/>
    <property type="molecule type" value="Genomic_DNA"/>
</dbReference>
<dbReference type="PRINTS" id="PR01652">
    <property type="entry name" value="SHAPEPROTEIN"/>
</dbReference>
<comment type="caution">
    <text evidence="6">Lacks conserved residue(s) required for the propagation of feature annotation.</text>
</comment>
<dbReference type="AlphaFoldDB" id="U2E951"/>
<comment type="function">
    <text evidence="6">Forms membrane-associated dynamic filaments that are essential for cell shape determination. Acts by regulating cell wall synthesis and cell elongation, and thus cell shape. A feedback loop between cell geometry and MreB localization may maintain elongated cell shape by targeting cell wall growth to regions of negative cell wall curvature.</text>
</comment>
<dbReference type="InterPro" id="IPR043129">
    <property type="entry name" value="ATPase_NBD"/>
</dbReference>
<accession>U2E951</accession>
<dbReference type="SUPFAM" id="SSF53067">
    <property type="entry name" value="Actin-like ATPase domain"/>
    <property type="match status" value="2"/>
</dbReference>
<comment type="similarity">
    <text evidence="5 6">Belongs to the FtsA/MreB family.</text>
</comment>
<evidence type="ECO:0000256" key="2">
    <source>
        <dbReference type="ARBA" id="ARBA00022741"/>
    </source>
</evidence>
<keyword evidence="2 6" id="KW-0547">Nucleotide-binding</keyword>
<dbReference type="GO" id="GO:0016491">
    <property type="term" value="F:oxidoreductase activity"/>
    <property type="evidence" value="ECO:0007669"/>
    <property type="project" value="UniProtKB-KW"/>
</dbReference>
<dbReference type="HAMAP" id="MF_02207">
    <property type="entry name" value="MreB"/>
    <property type="match status" value="1"/>
</dbReference>
<dbReference type="NCBIfam" id="NF010539">
    <property type="entry name" value="PRK13927.1"/>
    <property type="match status" value="1"/>
</dbReference>
<dbReference type="Gene3D" id="3.30.420.40">
    <property type="match status" value="3"/>
</dbReference>
<dbReference type="OrthoDB" id="9768127at2"/>
<evidence type="ECO:0000256" key="3">
    <source>
        <dbReference type="ARBA" id="ARBA00022840"/>
    </source>
</evidence>
<evidence type="ECO:0000256" key="6">
    <source>
        <dbReference type="HAMAP-Rule" id="MF_02207"/>
    </source>
</evidence>
<dbReference type="RefSeq" id="WP_008825395.1">
    <property type="nucleotide sequence ID" value="NZ_AFNU02000009.1"/>
</dbReference>
<feature type="binding site" evidence="6">
    <location>
        <begin position="288"/>
        <end position="291"/>
    </location>
    <ligand>
        <name>ATP</name>
        <dbReference type="ChEBI" id="CHEBI:30616"/>
    </ligand>
</feature>
<evidence type="ECO:0000256" key="5">
    <source>
        <dbReference type="ARBA" id="ARBA00023458"/>
    </source>
</evidence>
<evidence type="ECO:0000313" key="8">
    <source>
        <dbReference type="Proteomes" id="UP000005707"/>
    </source>
</evidence>
<comment type="caution">
    <text evidence="7">The sequence shown here is derived from an EMBL/GenBank/DDBJ whole genome shotgun (WGS) entry which is preliminary data.</text>
</comment>
<evidence type="ECO:0000256" key="4">
    <source>
        <dbReference type="ARBA" id="ARBA00022960"/>
    </source>
</evidence>
<organism evidence="7 8">
    <name type="scientific">Haloplasma contractile SSD-17B</name>
    <dbReference type="NCBI Taxonomy" id="1033810"/>
    <lineage>
        <taxon>Bacteria</taxon>
        <taxon>Bacillati</taxon>
        <taxon>Mycoplasmatota</taxon>
        <taxon>Mollicutes</taxon>
        <taxon>Haloplasmatales</taxon>
        <taxon>Haloplasmataceae</taxon>
        <taxon>Haloplasma</taxon>
    </lineage>
</organism>
<dbReference type="GO" id="GO:0000902">
    <property type="term" value="P:cell morphogenesis"/>
    <property type="evidence" value="ECO:0007669"/>
    <property type="project" value="InterPro"/>
</dbReference>
<dbReference type="GO" id="GO:0008360">
    <property type="term" value="P:regulation of cell shape"/>
    <property type="evidence" value="ECO:0007669"/>
    <property type="project" value="UniProtKB-UniRule"/>
</dbReference>
<comment type="subcellular location">
    <subcellularLocation>
        <location evidence="6">Cytoplasm</location>
    </subcellularLocation>
    <text evidence="6">Membrane-associated.</text>
</comment>